<keyword evidence="4" id="KW-1185">Reference proteome</keyword>
<reference evidence="3" key="1">
    <citation type="journal article" date="2021" name="Microorganisms">
        <title>The Ever-Expanding Pseudomonas Genus: Description of 43 New Species and Partition of the Pseudomonas putida Group.</title>
        <authorList>
            <person name="Girard L."/>
            <person name="Lood C."/>
            <person name="Hofte M."/>
            <person name="Vandamme P."/>
            <person name="Rokni-Zadeh H."/>
            <person name="van Noort V."/>
            <person name="Lavigne R."/>
            <person name="De Mot R."/>
        </authorList>
    </citation>
    <scope>NUCLEOTIDE SEQUENCE</scope>
    <source>
        <strain evidence="3">COW40</strain>
    </source>
</reference>
<protein>
    <submittedName>
        <fullName evidence="3">Serine/threonine-protein phosphatase</fullName>
    </submittedName>
</protein>
<dbReference type="Proteomes" id="UP001046350">
    <property type="component" value="Chromosome"/>
</dbReference>
<evidence type="ECO:0000259" key="2">
    <source>
        <dbReference type="PROSITE" id="PS51746"/>
    </source>
</evidence>
<sequence>MVAGRWRSAGRTDPGKVRERNEDAYLDRPERGLWVVADGMGGHQAGDLASQMVVEALDGLALDGSFDEQVLAVRQCLHWVNRRLGQALTVVTGRADPIMGSTVVALLVHEGRGACIWAGDSRCYLWRGKRLFQLTRDHSLRQQLIDEGRYSAEEAGQQPGAHALTRALGGDETLRLEVLEFMVVPGDTFLLCSDGLYQSQSDETLGKALSQGQPPRALEYLFDNVMQGRASDNLTGVVVRQ</sequence>
<evidence type="ECO:0000256" key="1">
    <source>
        <dbReference type="SAM" id="MobiDB-lite"/>
    </source>
</evidence>
<name>A0ABX8NFE6_9PSED</name>
<feature type="region of interest" description="Disordered" evidence="1">
    <location>
        <begin position="1"/>
        <end position="22"/>
    </location>
</feature>
<dbReference type="InterPro" id="IPR001932">
    <property type="entry name" value="PPM-type_phosphatase-like_dom"/>
</dbReference>
<dbReference type="PROSITE" id="PS51746">
    <property type="entry name" value="PPM_2"/>
    <property type="match status" value="1"/>
</dbReference>
<evidence type="ECO:0000313" key="4">
    <source>
        <dbReference type="Proteomes" id="UP001046350"/>
    </source>
</evidence>
<gene>
    <name evidence="3" type="ORF">KSS94_14525</name>
</gene>
<feature type="domain" description="PPM-type phosphatase" evidence="2">
    <location>
        <begin position="7"/>
        <end position="241"/>
    </location>
</feature>
<feature type="compositionally biased region" description="Basic and acidic residues" evidence="1">
    <location>
        <begin position="13"/>
        <end position="22"/>
    </location>
</feature>
<dbReference type="CDD" id="cd00143">
    <property type="entry name" value="PP2Cc"/>
    <property type="match status" value="1"/>
</dbReference>
<dbReference type="PANTHER" id="PTHR13832:SF827">
    <property type="entry name" value="PROTEIN PHOSPHATASE 1L"/>
    <property type="match status" value="1"/>
</dbReference>
<dbReference type="PANTHER" id="PTHR13832">
    <property type="entry name" value="PROTEIN PHOSPHATASE 2C"/>
    <property type="match status" value="1"/>
</dbReference>
<proteinExistence type="predicted"/>
<dbReference type="Pfam" id="PF13672">
    <property type="entry name" value="PP2C_2"/>
    <property type="match status" value="1"/>
</dbReference>
<dbReference type="SMART" id="SM00332">
    <property type="entry name" value="PP2Cc"/>
    <property type="match status" value="1"/>
</dbReference>
<dbReference type="SMART" id="SM00331">
    <property type="entry name" value="PP2C_SIG"/>
    <property type="match status" value="1"/>
</dbReference>
<evidence type="ECO:0000313" key="3">
    <source>
        <dbReference type="EMBL" id="QXH54213.1"/>
    </source>
</evidence>
<accession>A0ABX8NFE6</accession>
<dbReference type="InterPro" id="IPR015655">
    <property type="entry name" value="PP2C"/>
</dbReference>
<organism evidence="3 4">
    <name type="scientific">Pseudomonas fakonensis</name>
    <dbReference type="NCBI Taxonomy" id="2842355"/>
    <lineage>
        <taxon>Bacteria</taxon>
        <taxon>Pseudomonadati</taxon>
        <taxon>Pseudomonadota</taxon>
        <taxon>Gammaproteobacteria</taxon>
        <taxon>Pseudomonadales</taxon>
        <taxon>Pseudomonadaceae</taxon>
        <taxon>Pseudomonas</taxon>
    </lineage>
</organism>
<dbReference type="EMBL" id="CP077076">
    <property type="protein sequence ID" value="QXH54213.1"/>
    <property type="molecule type" value="Genomic_DNA"/>
</dbReference>